<dbReference type="InterPro" id="IPR023214">
    <property type="entry name" value="HAD_sf"/>
</dbReference>
<evidence type="ECO:0000256" key="6">
    <source>
        <dbReference type="ARBA" id="ARBA00022723"/>
    </source>
</evidence>
<evidence type="ECO:0000256" key="9">
    <source>
        <dbReference type="ARBA" id="ARBA00022842"/>
    </source>
</evidence>
<dbReference type="EMBL" id="JACVVK020000208">
    <property type="protein sequence ID" value="KAK7484586.1"/>
    <property type="molecule type" value="Genomic_DNA"/>
</dbReference>
<dbReference type="Pfam" id="PF16212">
    <property type="entry name" value="PhoLip_ATPase_C"/>
    <property type="match status" value="1"/>
</dbReference>
<dbReference type="InterPro" id="IPR023298">
    <property type="entry name" value="ATPase_P-typ_TM_dom_sf"/>
</dbReference>
<feature type="binding site" evidence="16">
    <location>
        <position position="331"/>
    </location>
    <ligand>
        <name>ATP</name>
        <dbReference type="ChEBI" id="CHEBI:30616"/>
    </ligand>
</feature>
<comment type="cofactor">
    <cofactor evidence="1 17">
        <name>Mg(2+)</name>
        <dbReference type="ChEBI" id="CHEBI:18420"/>
    </cofactor>
</comment>
<feature type="transmembrane region" description="Helical" evidence="18">
    <location>
        <begin position="882"/>
        <end position="909"/>
    </location>
</feature>
<evidence type="ECO:0000256" key="17">
    <source>
        <dbReference type="PIRSR" id="PIRSR606539-3"/>
    </source>
</evidence>
<feature type="binding site" evidence="17">
    <location>
        <position position="329"/>
    </location>
    <ligand>
        <name>Mg(2+)</name>
        <dbReference type="ChEBI" id="CHEBI:18420"/>
    </ligand>
</feature>
<comment type="caution">
    <text evidence="21">The sequence shown here is derived from an EMBL/GenBank/DDBJ whole genome shotgun (WGS) entry which is preliminary data.</text>
</comment>
<sequence>MPAISSLTPLTTLIPLVAVLIVTATKDAVDDIQRHRSDDQVNNRRSMVLRGHELVEERWHKVSVGDIIKLRNNEFVAADLLLLSASEPHSLCYIETAELDGETNLKVRQALEETAVMRNDHQQMAEFNAEIVSEPPNNRLAKFEGKMHWKDQTLALDNDKILLRGCILRNTEWCYGVVIFAGRDTKLMMNSGKTKFKRTHIDKYMNNLIIGIFLFLLTMCLICSIACGVWEGVTGFNFQLYLPWEHFIPADHENGALTIALLVFLSYIITLNTVVPISLYVSVEVIRLAHSLWINWDIKMYHKKTDTPAKARTTTLNEELGQIEYIFSDKTGTLTQNIMTFNKCSIDGISFGDPLDEMGNPMEIEEHTPRVDFSSNPYYEEKFEFYDHTLLKAVQEGNQAVHAFFRILALCHTVMSETTSTGTLEYQAQSPDEGALSRTPSTITIEINGQEETYDLLCILDFNNVRKRMSVIVQKDDKIMLYCKGADNVIFERLSPLCADMEELTTHHLNDFAQAGLRTLCLAEKQISPHEYEAWKVKHKEASTSMENRDEKLDAVYEEIETNLMLVGASAIEDKLQDGVPETIANLAMADIKIWVLTGDKQETAINIGYSCKLLTDEMEEPFLIDAETLEEVEQQLRDAISEVKHAEKTTSADHVVLGNGQAAYNGDIGHVAFESEEFGEFALVICGHSLAFALRPELEGVFLDLACACKAVICCRVTPLQKALVVNLVKLHKKTITLAIGDGANDVSMIKMAHIGVGISGQEGMQAVLASDYAIAQFRYLERLLLVHGRWSYLRMCKFLKYFFYKNFAFTLCHFWFAFFCGFSAQALFDPFYISLYNVFYTSLPILVLGIFDQDVDDSHCLAYPKLYIPGIKDALFNYTVFSWSVIEGILSSLVLFFIPYGAFLYAVDEDGKDKQDVQSFGTCMAATLSVAVNLRCALDMSYWTGFNHFVVWGSIIYYFCFQLAFYSEAIVYEYVGAAMEVFSYPPCWFVMLLTCTCLLVPMVAYRFYQTTVFPTLSDRVRLKQRMRKTKSRDLKVRRQSTMRRSVRSLRSGYAFAHQAGFGELITSGTNMRERADEKDASPVRLTKVRRGVRPKSPRTTEEEGQFRDSYSNQKASSSVDPPVSILSKHLDVGRASGVGMTGSGSATVSPTREESTAVDTIIARPIAVGQKRSVPTAVAQTRAASSAVGQVGAESAAVGQTRAGPAAVGQKGSVPAAVAQRRAEPAAGPAAVGQVRPESADVTLTTASAASPVQPGPEGTILNVRAESAVMAITTGTTAIAIRAESADIQVRAESADIRIRAGPSALNQNMSAAGDTNRGDSLPLDTNNQSTGREGSRGDDDDESSKGSQLIVERL</sequence>
<evidence type="ECO:0000256" key="11">
    <source>
        <dbReference type="ARBA" id="ARBA00022989"/>
    </source>
</evidence>
<feature type="transmembrane region" description="Helical" evidence="18">
    <location>
        <begin position="208"/>
        <end position="236"/>
    </location>
</feature>
<keyword evidence="7 16" id="KW-0547">Nucleotide-binding</keyword>
<dbReference type="InterPro" id="IPR044492">
    <property type="entry name" value="P_typ_ATPase_HD_dom"/>
</dbReference>
<feature type="binding site" evidence="16">
    <location>
        <position position="484"/>
    </location>
    <ligand>
        <name>ATP</name>
        <dbReference type="ChEBI" id="CHEBI:30616"/>
    </ligand>
</feature>
<dbReference type="NCBIfam" id="TIGR01494">
    <property type="entry name" value="ATPase_P-type"/>
    <property type="match status" value="1"/>
</dbReference>
<feature type="binding site" evidence="16">
    <location>
        <position position="462"/>
    </location>
    <ligand>
        <name>ATP</name>
        <dbReference type="ChEBI" id="CHEBI:30616"/>
    </ligand>
</feature>
<keyword evidence="8 16" id="KW-0067">ATP-binding</keyword>
<feature type="transmembrane region" description="Helical" evidence="18">
    <location>
        <begin position="921"/>
        <end position="945"/>
    </location>
</feature>
<evidence type="ECO:0000256" key="18">
    <source>
        <dbReference type="RuleBase" id="RU362033"/>
    </source>
</evidence>
<dbReference type="SFLD" id="SFLDF00027">
    <property type="entry name" value="p-type_atpase"/>
    <property type="match status" value="1"/>
</dbReference>
<feature type="binding site" evidence="16">
    <location>
        <position position="329"/>
    </location>
    <ligand>
        <name>ATP</name>
        <dbReference type="ChEBI" id="CHEBI:30616"/>
    </ligand>
</feature>
<feature type="binding site" evidence="16">
    <location>
        <position position="717"/>
    </location>
    <ligand>
        <name>ATP</name>
        <dbReference type="ChEBI" id="CHEBI:30616"/>
    </ligand>
</feature>
<reference evidence="21 22" key="1">
    <citation type="journal article" date="2023" name="Sci. Data">
        <title>Genome assembly of the Korean intertidal mud-creeper Batillaria attramentaria.</title>
        <authorList>
            <person name="Patra A.K."/>
            <person name="Ho P.T."/>
            <person name="Jun S."/>
            <person name="Lee S.J."/>
            <person name="Kim Y."/>
            <person name="Won Y.J."/>
        </authorList>
    </citation>
    <scope>NUCLEOTIDE SEQUENCE [LARGE SCALE GENOMIC DNA]</scope>
    <source>
        <strain evidence="21">Wonlab-2016</strain>
    </source>
</reference>
<dbReference type="SUPFAM" id="SSF81665">
    <property type="entry name" value="Calcium ATPase, transmembrane domain M"/>
    <property type="match status" value="1"/>
</dbReference>
<dbReference type="InterPro" id="IPR006539">
    <property type="entry name" value="P-type_ATPase_IV"/>
</dbReference>
<feature type="compositionally biased region" description="Basic and acidic residues" evidence="19">
    <location>
        <begin position="1073"/>
        <end position="1083"/>
    </location>
</feature>
<dbReference type="GO" id="GO:0005524">
    <property type="term" value="F:ATP binding"/>
    <property type="evidence" value="ECO:0007669"/>
    <property type="project" value="UniProtKB-UniRule"/>
</dbReference>
<feature type="binding site" evidence="17">
    <location>
        <position position="747"/>
    </location>
    <ligand>
        <name>Mg(2+)</name>
        <dbReference type="ChEBI" id="CHEBI:18420"/>
    </ligand>
</feature>
<feature type="transmembrane region" description="Helical" evidence="18">
    <location>
        <begin position="6"/>
        <end position="25"/>
    </location>
</feature>
<evidence type="ECO:0000256" key="1">
    <source>
        <dbReference type="ARBA" id="ARBA00001946"/>
    </source>
</evidence>
<dbReference type="InterPro" id="IPR023299">
    <property type="entry name" value="ATPase_P-typ_cyto_dom_N"/>
</dbReference>
<feature type="binding site" evidence="16">
    <location>
        <position position="747"/>
    </location>
    <ligand>
        <name>ATP</name>
        <dbReference type="ChEBI" id="CHEBI:30616"/>
    </ligand>
</feature>
<dbReference type="InterPro" id="IPR008250">
    <property type="entry name" value="ATPase_P-typ_transduc_dom_A_sf"/>
</dbReference>
<dbReference type="InterPro" id="IPR018303">
    <property type="entry name" value="ATPase_P-typ_P_site"/>
</dbReference>
<feature type="binding site" evidence="16">
    <location>
        <position position="746"/>
    </location>
    <ligand>
        <name>ATP</name>
        <dbReference type="ChEBI" id="CHEBI:30616"/>
    </ligand>
</feature>
<feature type="binding site" evidence="16">
    <location>
        <position position="518"/>
    </location>
    <ligand>
        <name>ATP</name>
        <dbReference type="ChEBI" id="CHEBI:30616"/>
    </ligand>
</feature>
<feature type="transmembrane region" description="Helical" evidence="18">
    <location>
        <begin position="989"/>
        <end position="1010"/>
    </location>
</feature>
<dbReference type="PROSITE" id="PS00154">
    <property type="entry name" value="ATPASE_E1_E2"/>
    <property type="match status" value="1"/>
</dbReference>
<protein>
    <recommendedName>
        <fullName evidence="18">Phospholipid-transporting ATPase</fullName>
        <ecNumber evidence="18">7.6.2.1</ecNumber>
    </recommendedName>
</protein>
<dbReference type="PANTHER" id="PTHR24092">
    <property type="entry name" value="PROBABLE PHOSPHOLIPID-TRANSPORTING ATPASE"/>
    <property type="match status" value="1"/>
</dbReference>
<feature type="transmembrane region" description="Helical" evidence="18">
    <location>
        <begin position="809"/>
        <end position="830"/>
    </location>
</feature>
<feature type="region of interest" description="Disordered" evidence="19">
    <location>
        <begin position="1309"/>
        <end position="1358"/>
    </location>
</feature>
<feature type="binding site" evidence="16">
    <location>
        <position position="433"/>
    </location>
    <ligand>
        <name>ATP</name>
        <dbReference type="ChEBI" id="CHEBI:30616"/>
    </ligand>
</feature>
<dbReference type="PRINTS" id="PR00119">
    <property type="entry name" value="CATATPASE"/>
</dbReference>
<dbReference type="SFLD" id="SFLDG00002">
    <property type="entry name" value="C1.7:_P-type_atpase_like"/>
    <property type="match status" value="1"/>
</dbReference>
<dbReference type="EC" id="7.6.2.1" evidence="18"/>
<keyword evidence="9 17" id="KW-0460">Magnesium</keyword>
<feature type="region of interest" description="Disordered" evidence="19">
    <location>
        <begin position="1069"/>
        <end position="1125"/>
    </location>
</feature>
<dbReference type="CDD" id="cd02073">
    <property type="entry name" value="P-type_ATPase_APLT_Dnf-like"/>
    <property type="match status" value="1"/>
</dbReference>
<evidence type="ECO:0000256" key="19">
    <source>
        <dbReference type="SAM" id="MobiDB-lite"/>
    </source>
</evidence>
<feature type="domain" description="P-type ATPase C-terminal" evidence="20">
    <location>
        <begin position="769"/>
        <end position="1017"/>
    </location>
</feature>
<evidence type="ECO:0000256" key="8">
    <source>
        <dbReference type="ARBA" id="ARBA00022840"/>
    </source>
</evidence>
<feature type="binding site" evidence="16">
    <location>
        <position position="599"/>
    </location>
    <ligand>
        <name>ATP</name>
        <dbReference type="ChEBI" id="CHEBI:30616"/>
    </ligand>
</feature>
<evidence type="ECO:0000256" key="14">
    <source>
        <dbReference type="ARBA" id="ARBA00034036"/>
    </source>
</evidence>
<feature type="transmembrane region" description="Helical" evidence="18">
    <location>
        <begin position="256"/>
        <end position="281"/>
    </location>
</feature>
<keyword evidence="4" id="KW-0813">Transport</keyword>
<dbReference type="Gene3D" id="3.40.1110.10">
    <property type="entry name" value="Calcium-transporting ATPase, cytoplasmic domain N"/>
    <property type="match status" value="1"/>
</dbReference>
<dbReference type="Proteomes" id="UP001519460">
    <property type="component" value="Unassembled WGS sequence"/>
</dbReference>
<dbReference type="GO" id="GO:0000287">
    <property type="term" value="F:magnesium ion binding"/>
    <property type="evidence" value="ECO:0007669"/>
    <property type="project" value="UniProtKB-UniRule"/>
</dbReference>
<dbReference type="FunFam" id="2.70.150.10:FF:000025">
    <property type="entry name" value="Phospholipid-transporting ATPase"/>
    <property type="match status" value="1"/>
</dbReference>
<dbReference type="GO" id="GO:0012505">
    <property type="term" value="C:endomembrane system"/>
    <property type="evidence" value="ECO:0007669"/>
    <property type="project" value="UniProtKB-SubCell"/>
</dbReference>
<keyword evidence="6 17" id="KW-0479">Metal-binding</keyword>
<dbReference type="Gene3D" id="3.40.50.1000">
    <property type="entry name" value="HAD superfamily/HAD-like"/>
    <property type="match status" value="1"/>
</dbReference>
<feature type="compositionally biased region" description="Polar residues" evidence="19">
    <location>
        <begin position="1110"/>
        <end position="1121"/>
    </location>
</feature>
<feature type="transmembrane region" description="Helical" evidence="18">
    <location>
        <begin position="957"/>
        <end position="977"/>
    </location>
</feature>
<feature type="binding site" evidence="16">
    <location>
        <position position="600"/>
    </location>
    <ligand>
        <name>ATP</name>
        <dbReference type="ChEBI" id="CHEBI:30616"/>
    </ligand>
</feature>
<dbReference type="FunFam" id="3.40.50.1000:FF:000001">
    <property type="entry name" value="Phospholipid-transporting ATPase IC"/>
    <property type="match status" value="1"/>
</dbReference>
<dbReference type="PANTHER" id="PTHR24092:SF190">
    <property type="entry name" value="PHOSPHOLIPID-TRANSPORTING ATPASE"/>
    <property type="match status" value="1"/>
</dbReference>
<evidence type="ECO:0000256" key="12">
    <source>
        <dbReference type="ARBA" id="ARBA00023055"/>
    </source>
</evidence>
<feature type="active site" description="4-aspartylphosphate intermediate" evidence="15">
    <location>
        <position position="329"/>
    </location>
</feature>
<dbReference type="FunFam" id="3.40.50.1000:FF:000014">
    <property type="entry name" value="Phospholipid-transporting ATPase"/>
    <property type="match status" value="1"/>
</dbReference>
<feature type="compositionally biased region" description="Basic residues" evidence="19">
    <location>
        <begin position="1088"/>
        <end position="1098"/>
    </location>
</feature>
<comment type="similarity">
    <text evidence="3 18">Belongs to the cation transport ATPase (P-type) (TC 3.A.3) family. Type IV subfamily.</text>
</comment>
<evidence type="ECO:0000256" key="5">
    <source>
        <dbReference type="ARBA" id="ARBA00022692"/>
    </source>
</evidence>
<proteinExistence type="inferred from homology"/>
<dbReference type="InterPro" id="IPR001757">
    <property type="entry name" value="P_typ_ATPase"/>
</dbReference>
<keyword evidence="13 18" id="KW-0472">Membrane</keyword>
<keyword evidence="22" id="KW-1185">Reference proteome</keyword>
<keyword evidence="11 18" id="KW-1133">Transmembrane helix</keyword>
<evidence type="ECO:0000256" key="2">
    <source>
        <dbReference type="ARBA" id="ARBA00004127"/>
    </source>
</evidence>
<dbReference type="GO" id="GO:0005737">
    <property type="term" value="C:cytoplasm"/>
    <property type="evidence" value="ECO:0007669"/>
    <property type="project" value="UniProtKB-ARBA"/>
</dbReference>
<dbReference type="SFLD" id="SFLDS00003">
    <property type="entry name" value="Haloacid_Dehalogenase"/>
    <property type="match status" value="1"/>
</dbReference>
<evidence type="ECO:0000256" key="10">
    <source>
        <dbReference type="ARBA" id="ARBA00022967"/>
    </source>
</evidence>
<dbReference type="GO" id="GO:0140326">
    <property type="term" value="F:ATPase-coupled intramembrane lipid transporter activity"/>
    <property type="evidence" value="ECO:0007669"/>
    <property type="project" value="UniProtKB-EC"/>
</dbReference>
<evidence type="ECO:0000256" key="7">
    <source>
        <dbReference type="ARBA" id="ARBA00022741"/>
    </source>
</evidence>
<dbReference type="InterPro" id="IPR032630">
    <property type="entry name" value="P_typ_ATPase_c"/>
</dbReference>
<keyword evidence="10 18" id="KW-1278">Translocase</keyword>
<evidence type="ECO:0000313" key="22">
    <source>
        <dbReference type="Proteomes" id="UP001519460"/>
    </source>
</evidence>
<keyword evidence="12" id="KW-0445">Lipid transport</keyword>
<evidence type="ECO:0000256" key="3">
    <source>
        <dbReference type="ARBA" id="ARBA00008109"/>
    </source>
</evidence>
<dbReference type="SUPFAM" id="SSF81653">
    <property type="entry name" value="Calcium ATPase, transduction domain A"/>
    <property type="match status" value="1"/>
</dbReference>
<feature type="binding site" evidence="17">
    <location>
        <position position="331"/>
    </location>
    <ligand>
        <name>Mg(2+)</name>
        <dbReference type="ChEBI" id="CHEBI:18420"/>
    </ligand>
</feature>
<comment type="subcellular location">
    <subcellularLocation>
        <location evidence="2">Endomembrane system</location>
        <topology evidence="2">Multi-pass membrane protein</topology>
    </subcellularLocation>
    <subcellularLocation>
        <location evidence="18">Membrane</location>
        <topology evidence="18">Multi-pass membrane protein</topology>
    </subcellularLocation>
</comment>
<dbReference type="InterPro" id="IPR036412">
    <property type="entry name" value="HAD-like_sf"/>
</dbReference>
<accession>A0ABD0KBS3</accession>
<keyword evidence="5 18" id="KW-0812">Transmembrane</keyword>
<organism evidence="21 22">
    <name type="scientific">Batillaria attramentaria</name>
    <dbReference type="NCBI Taxonomy" id="370345"/>
    <lineage>
        <taxon>Eukaryota</taxon>
        <taxon>Metazoa</taxon>
        <taxon>Spiralia</taxon>
        <taxon>Lophotrochozoa</taxon>
        <taxon>Mollusca</taxon>
        <taxon>Gastropoda</taxon>
        <taxon>Caenogastropoda</taxon>
        <taxon>Sorbeoconcha</taxon>
        <taxon>Cerithioidea</taxon>
        <taxon>Batillariidae</taxon>
        <taxon>Batillaria</taxon>
    </lineage>
</organism>
<evidence type="ECO:0000256" key="4">
    <source>
        <dbReference type="ARBA" id="ARBA00022448"/>
    </source>
</evidence>
<evidence type="ECO:0000256" key="16">
    <source>
        <dbReference type="PIRSR" id="PIRSR606539-2"/>
    </source>
</evidence>
<evidence type="ECO:0000256" key="13">
    <source>
        <dbReference type="ARBA" id="ARBA00023136"/>
    </source>
</evidence>
<dbReference type="Gene3D" id="2.70.150.10">
    <property type="entry name" value="Calcium-transporting ATPase, cytoplasmic transduction domain A"/>
    <property type="match status" value="1"/>
</dbReference>
<feature type="binding site" evidence="16">
    <location>
        <position position="330"/>
    </location>
    <ligand>
        <name>ATP</name>
        <dbReference type="ChEBI" id="CHEBI:30616"/>
    </ligand>
</feature>
<feature type="binding site" evidence="16">
    <location>
        <position position="598"/>
    </location>
    <ligand>
        <name>ATP</name>
        <dbReference type="ChEBI" id="CHEBI:30616"/>
    </ligand>
</feature>
<dbReference type="SUPFAM" id="SSF81660">
    <property type="entry name" value="Metal cation-transporting ATPase, ATP-binding domain N"/>
    <property type="match status" value="1"/>
</dbReference>
<dbReference type="Pfam" id="PF13246">
    <property type="entry name" value="Cation_ATPase"/>
    <property type="match status" value="1"/>
</dbReference>
<gene>
    <name evidence="21" type="ORF">BaRGS_00024218</name>
</gene>
<feature type="binding site" evidence="16">
    <location>
        <position position="723"/>
    </location>
    <ligand>
        <name>ATP</name>
        <dbReference type="ChEBI" id="CHEBI:30616"/>
    </ligand>
</feature>
<comment type="catalytic activity">
    <reaction evidence="14 18">
        <text>ATP + H2O + phospholipidSide 1 = ADP + phosphate + phospholipidSide 2.</text>
        <dbReference type="EC" id="7.6.2.1"/>
    </reaction>
</comment>
<evidence type="ECO:0000256" key="15">
    <source>
        <dbReference type="PIRSR" id="PIRSR606539-1"/>
    </source>
</evidence>
<dbReference type="NCBIfam" id="TIGR01652">
    <property type="entry name" value="ATPase-Plipid"/>
    <property type="match status" value="1"/>
</dbReference>
<feature type="binding site" evidence="17">
    <location>
        <position position="743"/>
    </location>
    <ligand>
        <name>Mg(2+)</name>
        <dbReference type="ChEBI" id="CHEBI:18420"/>
    </ligand>
</feature>
<name>A0ABD0KBS3_9CAEN</name>
<dbReference type="SUPFAM" id="SSF56784">
    <property type="entry name" value="HAD-like"/>
    <property type="match status" value="1"/>
</dbReference>
<evidence type="ECO:0000259" key="20">
    <source>
        <dbReference type="Pfam" id="PF16212"/>
    </source>
</evidence>
<evidence type="ECO:0000313" key="21">
    <source>
        <dbReference type="EMBL" id="KAK7484586.1"/>
    </source>
</evidence>
<dbReference type="GO" id="GO:0016020">
    <property type="term" value="C:membrane"/>
    <property type="evidence" value="ECO:0007669"/>
    <property type="project" value="UniProtKB-SubCell"/>
</dbReference>